<evidence type="ECO:0000313" key="3">
    <source>
        <dbReference type="EMBL" id="HGT98499.1"/>
    </source>
</evidence>
<evidence type="ECO:0000256" key="1">
    <source>
        <dbReference type="SAM" id="Phobius"/>
    </source>
</evidence>
<keyword evidence="1" id="KW-0472">Membrane</keyword>
<accession>A0A7J3MYH4</accession>
<comment type="caution">
    <text evidence="3">The sequence shown here is derived from an EMBL/GenBank/DDBJ whole genome shotgun (WGS) entry which is preliminary data.</text>
</comment>
<protein>
    <submittedName>
        <fullName evidence="3">Uncharacterized protein</fullName>
    </submittedName>
</protein>
<gene>
    <name evidence="2" type="ORF">ENT99_07545</name>
    <name evidence="3" type="ORF">ENU64_03630</name>
</gene>
<organism evidence="3">
    <name type="scientific">Ignisphaera aggregans</name>
    <dbReference type="NCBI Taxonomy" id="334771"/>
    <lineage>
        <taxon>Archaea</taxon>
        <taxon>Thermoproteota</taxon>
        <taxon>Thermoprotei</taxon>
        <taxon>Desulfurococcales</taxon>
        <taxon>Desulfurococcaceae</taxon>
        <taxon>Ignisphaera</taxon>
    </lineage>
</organism>
<sequence length="272" mass="29593">MVIEGKTIWIKSIAVSLLLLLIAITITTIYINTQSVSGKLSIVLDGEDNEWGNIFGWISPAGRGVCSIPITNYAVWLCCNSTSYPRECQIMWKDDEGGAVDIHYVRIYVNTSGIYAFIEIKTTKNTNITITLDDIKITTILSVNGFPVANVNLIHNDLNISGIGVVRSYGANVYGVEIEVKYSVNGSRKLSLEARKINTEGSGNIDNDTQFCVDSICSNSLVVSLDGVIINAYVTTTETVVPIPVPEPALVIAFVVLLLVSVVLIKIGKAYR</sequence>
<proteinExistence type="predicted"/>
<keyword evidence="1" id="KW-0812">Transmembrane</keyword>
<reference evidence="3" key="1">
    <citation type="journal article" date="2020" name="mSystems">
        <title>Genome- and Community-Level Interaction Insights into Carbon Utilization and Element Cycling Functions of Hydrothermarchaeota in Hydrothermal Sediment.</title>
        <authorList>
            <person name="Zhou Z."/>
            <person name="Liu Y."/>
            <person name="Xu W."/>
            <person name="Pan J."/>
            <person name="Luo Z.H."/>
            <person name="Li M."/>
        </authorList>
    </citation>
    <scope>NUCLEOTIDE SEQUENCE [LARGE SCALE GENOMIC DNA]</scope>
    <source>
        <strain evidence="2">SpSt-629</strain>
        <strain evidence="3">SpSt-688</strain>
    </source>
</reference>
<dbReference type="AlphaFoldDB" id="A0A7J3MYH4"/>
<feature type="transmembrane region" description="Helical" evidence="1">
    <location>
        <begin position="12"/>
        <end position="31"/>
    </location>
</feature>
<feature type="transmembrane region" description="Helical" evidence="1">
    <location>
        <begin position="249"/>
        <end position="267"/>
    </location>
</feature>
<evidence type="ECO:0000313" key="2">
    <source>
        <dbReference type="EMBL" id="HFQ79530.1"/>
    </source>
</evidence>
<dbReference type="EMBL" id="DTDH01000106">
    <property type="protein sequence ID" value="HGT98499.1"/>
    <property type="molecule type" value="Genomic_DNA"/>
</dbReference>
<keyword evidence="1" id="KW-1133">Transmembrane helix</keyword>
<name>A0A7J3MYH4_9CREN</name>
<dbReference type="EMBL" id="DTAU01000143">
    <property type="protein sequence ID" value="HFQ79530.1"/>
    <property type="molecule type" value="Genomic_DNA"/>
</dbReference>